<dbReference type="AlphaFoldDB" id="A0A3M4LIA3"/>
<evidence type="ECO:0000313" key="2">
    <source>
        <dbReference type="Proteomes" id="UP000277236"/>
    </source>
</evidence>
<accession>A0A3M4LIA3</accession>
<gene>
    <name evidence="1" type="ORF">ALQ04_03980</name>
</gene>
<evidence type="ECO:0000313" key="1">
    <source>
        <dbReference type="EMBL" id="RMQ41253.1"/>
    </source>
</evidence>
<reference evidence="1 2" key="1">
    <citation type="submission" date="2018-08" db="EMBL/GenBank/DDBJ databases">
        <title>Recombination of ecologically and evolutionarily significant loci maintains genetic cohesion in the Pseudomonas syringae species complex.</title>
        <authorList>
            <person name="Dillon M."/>
            <person name="Thakur S."/>
            <person name="Almeida R.N.D."/>
            <person name="Weir B.S."/>
            <person name="Guttman D.S."/>
        </authorList>
    </citation>
    <scope>NUCLEOTIDE SEQUENCE [LARGE SCALE GENOMIC DNA]</scope>
    <source>
        <strain evidence="1 2">ICMP 3353</strain>
    </source>
</reference>
<dbReference type="EMBL" id="RBRE01000089">
    <property type="protein sequence ID" value="RMQ41253.1"/>
    <property type="molecule type" value="Genomic_DNA"/>
</dbReference>
<organism evidence="1 2">
    <name type="scientific">Pseudomonas cichorii</name>
    <dbReference type="NCBI Taxonomy" id="36746"/>
    <lineage>
        <taxon>Bacteria</taxon>
        <taxon>Pseudomonadati</taxon>
        <taxon>Pseudomonadota</taxon>
        <taxon>Gammaproteobacteria</taxon>
        <taxon>Pseudomonadales</taxon>
        <taxon>Pseudomonadaceae</taxon>
        <taxon>Pseudomonas</taxon>
    </lineage>
</organism>
<name>A0A3M4LIA3_PSECI</name>
<dbReference type="OrthoDB" id="6885865at2"/>
<dbReference type="Proteomes" id="UP000277236">
    <property type="component" value="Unassembled WGS sequence"/>
</dbReference>
<dbReference type="RefSeq" id="WP_122318142.1">
    <property type="nucleotide sequence ID" value="NZ_RBRE01000089.1"/>
</dbReference>
<protein>
    <submittedName>
        <fullName evidence="1">Uncharacterized protein</fullName>
    </submittedName>
</protein>
<comment type="caution">
    <text evidence="1">The sequence shown here is derived from an EMBL/GenBank/DDBJ whole genome shotgun (WGS) entry which is preliminary data.</text>
</comment>
<proteinExistence type="predicted"/>
<sequence length="200" mass="22112">MKKVDARVERNTLALNTLMEFLHHIHKSPDSFKDKKELIQALKSQVATAGLEISFQAGEVAKTTSPMSLNTLKTYAERNITAGFDGFNRLRVSALEAVEAAGRRAERSNKRTKVGLTLRAEELEYKLSALQKTNMVLLQALNRALDDIKSVRDASSTGVRALRAAEAIKALSAITSLNAPPFNRLTNSDEKAVINLDEYR</sequence>